<dbReference type="Gene3D" id="2.130.10.30">
    <property type="entry name" value="Regulator of chromosome condensation 1/beta-lactamase-inhibitor protein II"/>
    <property type="match status" value="2"/>
</dbReference>
<dbReference type="PROSITE" id="PS51257">
    <property type="entry name" value="PROKAR_LIPOPROTEIN"/>
    <property type="match status" value="1"/>
</dbReference>
<dbReference type="PROSITE" id="PS50012">
    <property type="entry name" value="RCC1_3"/>
    <property type="match status" value="5"/>
</dbReference>
<dbReference type="EMBL" id="CP001124">
    <property type="protein sequence ID" value="ACH37858.1"/>
    <property type="molecule type" value="Genomic_DNA"/>
</dbReference>
<dbReference type="Proteomes" id="UP000008825">
    <property type="component" value="Chromosome"/>
</dbReference>
<sequence length="454" mass="47152">MHTCRRFMSYICAGLLTAAAVSGCGGSKKNETIPTTVAIFNAHSLIFRNNTAMTMGYNAFGQLGDNSLENRAVATKVFGLGHMTGGAVGAEHTLAFSNHTSVVMAWGYNAYGQLGDPAISTSVNTAFSSTPVKAQLERPVTDVAAGGFHSLGVANGSIYAWGNNDYGQVGNGAFSPKQTTPAKLTNYTEASLNSAKAVAAGGYHSAALLNNGTVYAWGDNSYGQLAFSPNTTAKSSIPMKVPVPVTTGQVEAIAAGGKFTLALEVVRDAFNKIIGQTLWGWGFDGVGQLGIDPASATLPKRQAGKNDTAYTRTPVAVRSIPTADGTTIVIKKFVAGTDHILLLLGARDNDGSDGSWTVKAVGYNYFGQLGNNMGLSPTNKSTEISSFEFVNTLNTSGTPDLTGVTDIAAFGQHSLAKVGGVWYGWGNNDMGQLGNPVPTSSAGNPKIPVLVQGQ</sequence>
<dbReference type="OrthoDB" id="9758365at2"/>
<dbReference type="InterPro" id="IPR051553">
    <property type="entry name" value="Ran_GTPase-activating"/>
</dbReference>
<reference evidence="5 6" key="1">
    <citation type="submission" date="2008-07" db="EMBL/GenBank/DDBJ databases">
        <title>Complete sequence of Geobacter bemidjiensis BEM.</title>
        <authorList>
            <consortium name="US DOE Joint Genome Institute"/>
            <person name="Lucas S."/>
            <person name="Copeland A."/>
            <person name="Lapidus A."/>
            <person name="Glavina del Rio T."/>
            <person name="Dalin E."/>
            <person name="Tice H."/>
            <person name="Bruce D."/>
            <person name="Goodwin L."/>
            <person name="Pitluck S."/>
            <person name="Kiss H."/>
            <person name="Brettin T."/>
            <person name="Detter J.C."/>
            <person name="Han C."/>
            <person name="Kuske C.R."/>
            <person name="Schmutz J."/>
            <person name="Larimer F."/>
            <person name="Land M."/>
            <person name="Hauser L."/>
            <person name="Kyrpides N."/>
            <person name="Lykidis A."/>
            <person name="Lovley D."/>
            <person name="Richardson P."/>
        </authorList>
    </citation>
    <scope>NUCLEOTIDE SEQUENCE [LARGE SCALE GENOMIC DNA]</scope>
    <source>
        <strain evidence="6">ATCC BAA-1014 / DSM 16622 / JCM 12645 / Bem</strain>
    </source>
</reference>
<dbReference type="InterPro" id="IPR009091">
    <property type="entry name" value="RCC1/BLIP-II"/>
</dbReference>
<dbReference type="KEGG" id="gbm:Gbem_0835"/>
<proteinExistence type="predicted"/>
<feature type="chain" id="PRO_5002829743" evidence="3">
    <location>
        <begin position="24"/>
        <end position="454"/>
    </location>
</feature>
<evidence type="ECO:0000256" key="2">
    <source>
        <dbReference type="ARBA" id="ARBA00022737"/>
    </source>
</evidence>
<dbReference type="GO" id="GO:0005737">
    <property type="term" value="C:cytoplasm"/>
    <property type="evidence" value="ECO:0007669"/>
    <property type="project" value="TreeGrafter"/>
</dbReference>
<dbReference type="InterPro" id="IPR000408">
    <property type="entry name" value="Reg_chr_condens"/>
</dbReference>
<evidence type="ECO:0000256" key="3">
    <source>
        <dbReference type="SAM" id="SignalP"/>
    </source>
</evidence>
<evidence type="ECO:0000313" key="5">
    <source>
        <dbReference type="EMBL" id="ACH37858.1"/>
    </source>
</evidence>
<accession>B5EEW2</accession>
<dbReference type="PANTHER" id="PTHR45982">
    <property type="entry name" value="REGULATOR OF CHROMOSOME CONDENSATION"/>
    <property type="match status" value="1"/>
</dbReference>
<dbReference type="PANTHER" id="PTHR45982:SF1">
    <property type="entry name" value="REGULATOR OF CHROMOSOME CONDENSATION"/>
    <property type="match status" value="1"/>
</dbReference>
<keyword evidence="2" id="KW-0677">Repeat</keyword>
<keyword evidence="3" id="KW-0732">Signal</keyword>
<dbReference type="PRINTS" id="PR00633">
    <property type="entry name" value="RCCNDNSATION"/>
</dbReference>
<gene>
    <name evidence="5" type="ordered locus">Gbem_0835</name>
</gene>
<evidence type="ECO:0000256" key="1">
    <source>
        <dbReference type="ARBA" id="ARBA00022658"/>
    </source>
</evidence>
<keyword evidence="1" id="KW-0344">Guanine-nucleotide releasing factor</keyword>
<dbReference type="PROSITE" id="PS00626">
    <property type="entry name" value="RCC1_2"/>
    <property type="match status" value="1"/>
</dbReference>
<dbReference type="SUPFAM" id="SSF50985">
    <property type="entry name" value="RCC1/BLIP-II"/>
    <property type="match status" value="2"/>
</dbReference>
<evidence type="ECO:0000313" key="6">
    <source>
        <dbReference type="Proteomes" id="UP000008825"/>
    </source>
</evidence>
<feature type="domain" description="RCC1-like" evidence="4">
    <location>
        <begin position="87"/>
        <end position="437"/>
    </location>
</feature>
<dbReference type="Pfam" id="PF25390">
    <property type="entry name" value="WD40_RLD"/>
    <property type="match status" value="1"/>
</dbReference>
<dbReference type="STRING" id="404380.Gbem_0835"/>
<organism evidence="5 6">
    <name type="scientific">Citrifermentans bemidjiense (strain ATCC BAA-1014 / DSM 16622 / JCM 12645 / Bem)</name>
    <name type="common">Geobacter bemidjiensis</name>
    <dbReference type="NCBI Taxonomy" id="404380"/>
    <lineage>
        <taxon>Bacteria</taxon>
        <taxon>Pseudomonadati</taxon>
        <taxon>Thermodesulfobacteriota</taxon>
        <taxon>Desulfuromonadia</taxon>
        <taxon>Geobacterales</taxon>
        <taxon>Geobacteraceae</taxon>
        <taxon>Citrifermentans</taxon>
    </lineage>
</organism>
<name>B5EEW2_CITBB</name>
<keyword evidence="5" id="KW-0449">Lipoprotein</keyword>
<dbReference type="InterPro" id="IPR058923">
    <property type="entry name" value="RCC1-like_dom"/>
</dbReference>
<dbReference type="AlphaFoldDB" id="B5EEW2"/>
<dbReference type="HOGENOM" id="CLU_005210_8_3_7"/>
<reference evidence="5 6" key="2">
    <citation type="journal article" date="2010" name="BMC Genomics">
        <title>The genome of Geobacter bemidjiensis, exemplar for the subsurface clade of Geobacter species that predominate in Fe(III)-reducing subsurface environments.</title>
        <authorList>
            <person name="Aklujkar M."/>
            <person name="Young N.D."/>
            <person name="Holmes D."/>
            <person name="Chavan M."/>
            <person name="Risso C."/>
            <person name="Kiss H.E."/>
            <person name="Han C.S."/>
            <person name="Land M.L."/>
            <person name="Lovley D.R."/>
        </authorList>
    </citation>
    <scope>NUCLEOTIDE SEQUENCE [LARGE SCALE GENOMIC DNA]</scope>
    <source>
        <strain evidence="6">ATCC BAA-1014 / DSM 16622 / JCM 12645 / Bem</strain>
    </source>
</reference>
<evidence type="ECO:0000259" key="4">
    <source>
        <dbReference type="Pfam" id="PF25390"/>
    </source>
</evidence>
<dbReference type="GO" id="GO:0005085">
    <property type="term" value="F:guanyl-nucleotide exchange factor activity"/>
    <property type="evidence" value="ECO:0007669"/>
    <property type="project" value="TreeGrafter"/>
</dbReference>
<keyword evidence="6" id="KW-1185">Reference proteome</keyword>
<feature type="signal peptide" evidence="3">
    <location>
        <begin position="1"/>
        <end position="23"/>
    </location>
</feature>
<dbReference type="eggNOG" id="COG5184">
    <property type="taxonomic scope" value="Bacteria"/>
</dbReference>
<protein>
    <submittedName>
        <fullName evidence="5">ATS1 domain repeat lipoprotein</fullName>
    </submittedName>
</protein>